<keyword evidence="12" id="KW-0413">Isomerase</keyword>
<dbReference type="GO" id="GO:0009298">
    <property type="term" value="P:GDP-mannose biosynthetic process"/>
    <property type="evidence" value="ECO:0007669"/>
    <property type="project" value="TreeGrafter"/>
</dbReference>
<evidence type="ECO:0000256" key="8">
    <source>
        <dbReference type="RuleBase" id="RU004190"/>
    </source>
</evidence>
<dbReference type="OrthoDB" id="9806359at2"/>
<dbReference type="Pfam" id="PF00483">
    <property type="entry name" value="NTP_transferase"/>
    <property type="match status" value="1"/>
</dbReference>
<dbReference type="GO" id="GO:0004475">
    <property type="term" value="F:mannose-1-phosphate guanylyltransferase (GTP) activity"/>
    <property type="evidence" value="ECO:0007669"/>
    <property type="project" value="UniProtKB-EC"/>
</dbReference>
<feature type="domain" description="Mannose-6-phosphate isomerase type II C-terminal" evidence="10">
    <location>
        <begin position="344"/>
        <end position="454"/>
    </location>
</feature>
<dbReference type="InterPro" id="IPR029044">
    <property type="entry name" value="Nucleotide-diphossugar_trans"/>
</dbReference>
<dbReference type="EC" id="2.7.7.13" evidence="2"/>
<dbReference type="PANTHER" id="PTHR46390:SF1">
    <property type="entry name" value="MANNOSE-1-PHOSPHATE GUANYLYLTRANSFERASE"/>
    <property type="match status" value="1"/>
</dbReference>
<evidence type="ECO:0000256" key="2">
    <source>
        <dbReference type="ARBA" id="ARBA00012387"/>
    </source>
</evidence>
<dbReference type="Gene3D" id="2.60.120.10">
    <property type="entry name" value="Jelly Rolls"/>
    <property type="match status" value="1"/>
</dbReference>
<accession>A0A285P489</accession>
<dbReference type="AlphaFoldDB" id="A0A285P489"/>
<dbReference type="Proteomes" id="UP000218627">
    <property type="component" value="Unassembled WGS sequence"/>
</dbReference>
<sequence length="461" mass="53067">MKALIMAGGSGTRLWPLSRETYPKQFLKILGDKSFLHITYERLLRLVDHKDIIVATSEEYEYHVRNDLYPYEGYSLILEPEKKNTGPTILLGMLFALEKLSAKEDEVLLVIPSDHYVKPEERYAQYLSFGEKLAKMGYVVAFGIKPSYPDPNFGYIKLGETLLSEDDLSAYRIDCFVEKPSYKMAQDFLKEGSYMWNSGNFAFTLKVGLEEFKTNAPELWQWAQKGFHYTMENYSKLPEIAFDYIEMEKTKRGAVIPMDVEWSDIGSFEGLYRVLPTDNNGNVCVGNTLCMDTENTLAYSVERLLALVGVKDVAVVEERDALLVIKRDMSHKVKDLVSVLKKMGRREAKYHVEVHERWGKRLLLDEGEAYKIYKLTIYPNRQMGPYMHMHSTRTWMVLKGTLLFRLKDSERYASTGENFFIGKAQAYSIKNTGFIPAELIEVRVGEYLGEDDQILTDSKAL</sequence>
<dbReference type="EMBL" id="OBEN01000012">
    <property type="protein sequence ID" value="SNZ16545.1"/>
    <property type="molecule type" value="Genomic_DNA"/>
</dbReference>
<organism evidence="12 13">
    <name type="scientific">Hydrogenobacter hydrogenophilus</name>
    <dbReference type="NCBI Taxonomy" id="35835"/>
    <lineage>
        <taxon>Bacteria</taxon>
        <taxon>Pseudomonadati</taxon>
        <taxon>Aquificota</taxon>
        <taxon>Aquificia</taxon>
        <taxon>Aquificales</taxon>
        <taxon>Aquificaceae</taxon>
        <taxon>Hydrogenobacter</taxon>
    </lineage>
</organism>
<proteinExistence type="inferred from homology"/>
<feature type="domain" description="Nucleotidyl transferase" evidence="9">
    <location>
        <begin position="2"/>
        <end position="277"/>
    </location>
</feature>
<evidence type="ECO:0000259" key="11">
    <source>
        <dbReference type="Pfam" id="PF22640"/>
    </source>
</evidence>
<dbReference type="InterPro" id="IPR051161">
    <property type="entry name" value="Mannose-6P_isomerase_type2"/>
</dbReference>
<reference evidence="13" key="1">
    <citation type="submission" date="2017-09" db="EMBL/GenBank/DDBJ databases">
        <authorList>
            <person name="Varghese N."/>
            <person name="Submissions S."/>
        </authorList>
    </citation>
    <scope>NUCLEOTIDE SEQUENCE [LARGE SCALE GENOMIC DNA]</scope>
    <source>
        <strain evidence="13">DSM 2913</strain>
    </source>
</reference>
<dbReference type="SUPFAM" id="SSF53448">
    <property type="entry name" value="Nucleotide-diphospho-sugar transferases"/>
    <property type="match status" value="1"/>
</dbReference>
<dbReference type="Gene3D" id="3.90.550.10">
    <property type="entry name" value="Spore Coat Polysaccharide Biosynthesis Protein SpsA, Chain A"/>
    <property type="match status" value="1"/>
</dbReference>
<evidence type="ECO:0000256" key="4">
    <source>
        <dbReference type="ARBA" id="ARBA00022695"/>
    </source>
</evidence>
<dbReference type="SUPFAM" id="SSF51182">
    <property type="entry name" value="RmlC-like cupins"/>
    <property type="match status" value="1"/>
</dbReference>
<keyword evidence="3 12" id="KW-0808">Transferase</keyword>
<evidence type="ECO:0000259" key="9">
    <source>
        <dbReference type="Pfam" id="PF00483"/>
    </source>
</evidence>
<dbReference type="GO" id="GO:0016853">
    <property type="term" value="F:isomerase activity"/>
    <property type="evidence" value="ECO:0007669"/>
    <property type="project" value="UniProtKB-KW"/>
</dbReference>
<evidence type="ECO:0000313" key="13">
    <source>
        <dbReference type="Proteomes" id="UP000218627"/>
    </source>
</evidence>
<evidence type="ECO:0000313" key="12">
    <source>
        <dbReference type="EMBL" id="SNZ16545.1"/>
    </source>
</evidence>
<dbReference type="InterPro" id="IPR006375">
    <property type="entry name" value="Man1P_GuaTrfase/Man6P_Isoase"/>
</dbReference>
<dbReference type="GO" id="GO:0005525">
    <property type="term" value="F:GTP binding"/>
    <property type="evidence" value="ECO:0007669"/>
    <property type="project" value="UniProtKB-KW"/>
</dbReference>
<name>A0A285P489_9AQUI</name>
<dbReference type="InterPro" id="IPR001538">
    <property type="entry name" value="Man6P_isomerase-2_C"/>
</dbReference>
<evidence type="ECO:0000256" key="6">
    <source>
        <dbReference type="ARBA" id="ARBA00023134"/>
    </source>
</evidence>
<keyword evidence="5" id="KW-0547">Nucleotide-binding</keyword>
<dbReference type="Pfam" id="PF22640">
    <property type="entry name" value="ManC_GMP_beta-helix"/>
    <property type="match status" value="1"/>
</dbReference>
<dbReference type="PANTHER" id="PTHR46390">
    <property type="entry name" value="MANNOSE-1-PHOSPHATE GUANYLYLTRANSFERASE"/>
    <property type="match status" value="1"/>
</dbReference>
<keyword evidence="6" id="KW-0342">GTP-binding</keyword>
<comment type="catalytic activity">
    <reaction evidence="7">
        <text>alpha-D-mannose 1-phosphate + GTP + H(+) = GDP-alpha-D-mannose + diphosphate</text>
        <dbReference type="Rhea" id="RHEA:15229"/>
        <dbReference type="ChEBI" id="CHEBI:15378"/>
        <dbReference type="ChEBI" id="CHEBI:33019"/>
        <dbReference type="ChEBI" id="CHEBI:37565"/>
        <dbReference type="ChEBI" id="CHEBI:57527"/>
        <dbReference type="ChEBI" id="CHEBI:58409"/>
        <dbReference type="EC" id="2.7.7.13"/>
    </reaction>
</comment>
<dbReference type="InterPro" id="IPR014710">
    <property type="entry name" value="RmlC-like_jellyroll"/>
</dbReference>
<gene>
    <name evidence="12" type="ORF">SAMN06265353_1639</name>
</gene>
<dbReference type="CDD" id="cd02213">
    <property type="entry name" value="cupin_PMI_typeII_C"/>
    <property type="match status" value="1"/>
</dbReference>
<protein>
    <recommendedName>
        <fullName evidence="2">mannose-1-phosphate guanylyltransferase</fullName>
        <ecNumber evidence="2">2.7.7.13</ecNumber>
    </recommendedName>
</protein>
<feature type="domain" description="MannoseP isomerase/GMP-like beta-helix" evidence="11">
    <location>
        <begin position="286"/>
        <end position="339"/>
    </location>
</feature>
<dbReference type="GO" id="GO:0000271">
    <property type="term" value="P:polysaccharide biosynthetic process"/>
    <property type="evidence" value="ECO:0007669"/>
    <property type="project" value="InterPro"/>
</dbReference>
<evidence type="ECO:0000256" key="1">
    <source>
        <dbReference type="ARBA" id="ARBA00006115"/>
    </source>
</evidence>
<dbReference type="NCBIfam" id="TIGR01479">
    <property type="entry name" value="GMP_PMI"/>
    <property type="match status" value="1"/>
</dbReference>
<dbReference type="InterPro" id="IPR005835">
    <property type="entry name" value="NTP_transferase_dom"/>
</dbReference>
<dbReference type="InterPro" id="IPR054566">
    <property type="entry name" value="ManC/GMP-like_b-helix"/>
</dbReference>
<evidence type="ECO:0000256" key="7">
    <source>
        <dbReference type="ARBA" id="ARBA00047343"/>
    </source>
</evidence>
<evidence type="ECO:0000259" key="10">
    <source>
        <dbReference type="Pfam" id="PF01050"/>
    </source>
</evidence>
<dbReference type="InterPro" id="IPR011051">
    <property type="entry name" value="RmlC_Cupin_sf"/>
</dbReference>
<keyword evidence="4 12" id="KW-0548">Nucleotidyltransferase</keyword>
<keyword evidence="13" id="KW-1185">Reference proteome</keyword>
<evidence type="ECO:0000256" key="5">
    <source>
        <dbReference type="ARBA" id="ARBA00022741"/>
    </source>
</evidence>
<evidence type="ECO:0000256" key="3">
    <source>
        <dbReference type="ARBA" id="ARBA00022679"/>
    </source>
</evidence>
<dbReference type="RefSeq" id="WP_096603299.1">
    <property type="nucleotide sequence ID" value="NZ_OBEN01000012.1"/>
</dbReference>
<dbReference type="Pfam" id="PF01050">
    <property type="entry name" value="MannoseP_isomer"/>
    <property type="match status" value="1"/>
</dbReference>
<dbReference type="CDD" id="cd02509">
    <property type="entry name" value="GDP-M1P_Guanylyltransferase"/>
    <property type="match status" value="1"/>
</dbReference>
<comment type="similarity">
    <text evidence="1 8">Belongs to the mannose-6-phosphate isomerase type 2 family.</text>
</comment>
<dbReference type="InterPro" id="IPR049577">
    <property type="entry name" value="GMPP_N"/>
</dbReference>